<dbReference type="GO" id="GO:0003677">
    <property type="term" value="F:DNA binding"/>
    <property type="evidence" value="ECO:0007669"/>
    <property type="project" value="UniProtKB-KW"/>
</dbReference>
<dbReference type="AlphaFoldDB" id="A0A7X2S4R6"/>
<dbReference type="GO" id="GO:0005829">
    <property type="term" value="C:cytosol"/>
    <property type="evidence" value="ECO:0007669"/>
    <property type="project" value="TreeGrafter"/>
</dbReference>
<dbReference type="InterPro" id="IPR010982">
    <property type="entry name" value="Lambda_DNA-bd_dom_sf"/>
</dbReference>
<proteinExistence type="predicted"/>
<dbReference type="EMBL" id="WMIB01000007">
    <property type="protein sequence ID" value="MTH53629.1"/>
    <property type="molecule type" value="Genomic_DNA"/>
</dbReference>
<dbReference type="Pfam" id="PF01381">
    <property type="entry name" value="HTH_3"/>
    <property type="match status" value="1"/>
</dbReference>
<dbReference type="Gene3D" id="1.10.260.40">
    <property type="entry name" value="lambda repressor-like DNA-binding domains"/>
    <property type="match status" value="1"/>
</dbReference>
<dbReference type="Proteomes" id="UP000434639">
    <property type="component" value="Unassembled WGS sequence"/>
</dbReference>
<dbReference type="PANTHER" id="PTHR46797">
    <property type="entry name" value="HTH-TYPE TRANSCRIPTIONAL REGULATOR"/>
    <property type="match status" value="1"/>
</dbReference>
<evidence type="ECO:0000313" key="4">
    <source>
        <dbReference type="Proteomes" id="UP000434639"/>
    </source>
</evidence>
<comment type="caution">
    <text evidence="3">The sequence shown here is derived from an EMBL/GenBank/DDBJ whole genome shotgun (WGS) entry which is preliminary data.</text>
</comment>
<dbReference type="OrthoDB" id="2081653at2"/>
<dbReference type="SMART" id="SM00530">
    <property type="entry name" value="HTH_XRE"/>
    <property type="match status" value="1"/>
</dbReference>
<accession>A0A7X2S4R6</accession>
<evidence type="ECO:0000313" key="3">
    <source>
        <dbReference type="EMBL" id="MTH53629.1"/>
    </source>
</evidence>
<dbReference type="PROSITE" id="PS50943">
    <property type="entry name" value="HTH_CROC1"/>
    <property type="match status" value="1"/>
</dbReference>
<dbReference type="InterPro" id="IPR001387">
    <property type="entry name" value="Cro/C1-type_HTH"/>
</dbReference>
<reference evidence="3 4" key="1">
    <citation type="journal article" date="2017" name="Int. J. Syst. Evol. Microbiol.">
        <title>Bacillus mangrovi sp. nov., isolated from a sediment sample from a mangrove forest.</title>
        <authorList>
            <person name="Gupta V."/>
            <person name="Singh P.K."/>
            <person name="Korpole S."/>
            <person name="Tanuku N.R.S."/>
            <person name="Pinnaka A.K."/>
        </authorList>
    </citation>
    <scope>NUCLEOTIDE SEQUENCE [LARGE SCALE GENOMIC DNA]</scope>
    <source>
        <strain evidence="3 4">KCTC 33872</strain>
    </source>
</reference>
<dbReference type="PANTHER" id="PTHR46797:SF1">
    <property type="entry name" value="METHYLPHOSPHONATE SYNTHASE"/>
    <property type="match status" value="1"/>
</dbReference>
<dbReference type="CDD" id="cd00093">
    <property type="entry name" value="HTH_XRE"/>
    <property type="match status" value="1"/>
</dbReference>
<keyword evidence="4" id="KW-1185">Reference proteome</keyword>
<organism evidence="3 4">
    <name type="scientific">Metabacillus mangrovi</name>
    <dbReference type="NCBI Taxonomy" id="1491830"/>
    <lineage>
        <taxon>Bacteria</taxon>
        <taxon>Bacillati</taxon>
        <taxon>Bacillota</taxon>
        <taxon>Bacilli</taxon>
        <taxon>Bacillales</taxon>
        <taxon>Bacillaceae</taxon>
        <taxon>Metabacillus</taxon>
    </lineage>
</organism>
<keyword evidence="1" id="KW-0238">DNA-binding</keyword>
<dbReference type="RefSeq" id="WP_155112160.1">
    <property type="nucleotide sequence ID" value="NZ_WMIB01000007.1"/>
</dbReference>
<gene>
    <name evidence="3" type="ORF">GKZ89_09460</name>
</gene>
<name>A0A7X2S4R6_9BACI</name>
<protein>
    <submittedName>
        <fullName evidence="3">Helix-turn-helix domain-containing protein</fullName>
    </submittedName>
</protein>
<dbReference type="SUPFAM" id="SSF47413">
    <property type="entry name" value="lambda repressor-like DNA-binding domains"/>
    <property type="match status" value="1"/>
</dbReference>
<evidence type="ECO:0000259" key="2">
    <source>
        <dbReference type="PROSITE" id="PS50943"/>
    </source>
</evidence>
<dbReference type="GO" id="GO:0003700">
    <property type="term" value="F:DNA-binding transcription factor activity"/>
    <property type="evidence" value="ECO:0007669"/>
    <property type="project" value="TreeGrafter"/>
</dbReference>
<feature type="domain" description="HTH cro/C1-type" evidence="2">
    <location>
        <begin position="5"/>
        <end position="59"/>
    </location>
</feature>
<sequence length="113" mass="12747">MENRIKEIRKCNGDTLQSLAKKVNYDYSNLSKIERGLYVPSISLLKKIAEVYGVEISDLLVSDTRSKEVIDLQSNNLLVKYDVVLDGQTVSQDEISIITSIIRKLRNAASQND</sequence>
<dbReference type="InterPro" id="IPR050807">
    <property type="entry name" value="TransReg_Diox_bact_type"/>
</dbReference>
<evidence type="ECO:0000256" key="1">
    <source>
        <dbReference type="ARBA" id="ARBA00023125"/>
    </source>
</evidence>